<dbReference type="InterPro" id="IPR029787">
    <property type="entry name" value="Nucleotide_cyclase"/>
</dbReference>
<dbReference type="InterPro" id="IPR043128">
    <property type="entry name" value="Rev_trsase/Diguanyl_cyclase"/>
</dbReference>
<evidence type="ECO:0000313" key="5">
    <source>
        <dbReference type="Proteomes" id="UP000249700"/>
    </source>
</evidence>
<feature type="transmembrane region" description="Helical" evidence="1">
    <location>
        <begin position="64"/>
        <end position="85"/>
    </location>
</feature>
<dbReference type="SUPFAM" id="SSF141868">
    <property type="entry name" value="EAL domain-like"/>
    <property type="match status" value="1"/>
</dbReference>
<dbReference type="SMART" id="SM00267">
    <property type="entry name" value="GGDEF"/>
    <property type="match status" value="1"/>
</dbReference>
<feature type="transmembrane region" description="Helical" evidence="1">
    <location>
        <begin position="105"/>
        <end position="121"/>
    </location>
</feature>
<dbReference type="Pfam" id="PF00563">
    <property type="entry name" value="EAL"/>
    <property type="match status" value="1"/>
</dbReference>
<feature type="transmembrane region" description="Helical" evidence="1">
    <location>
        <begin position="29"/>
        <end position="52"/>
    </location>
</feature>
<dbReference type="InterPro" id="IPR035919">
    <property type="entry name" value="EAL_sf"/>
</dbReference>
<dbReference type="InterPro" id="IPR050706">
    <property type="entry name" value="Cyclic-di-GMP_PDE-like"/>
</dbReference>
<organism evidence="4 5">
    <name type="scientific">Onishia taeanensis</name>
    <dbReference type="NCBI Taxonomy" id="284577"/>
    <lineage>
        <taxon>Bacteria</taxon>
        <taxon>Pseudomonadati</taxon>
        <taxon>Pseudomonadota</taxon>
        <taxon>Gammaproteobacteria</taxon>
        <taxon>Oceanospirillales</taxon>
        <taxon>Halomonadaceae</taxon>
        <taxon>Onishia</taxon>
    </lineage>
</organism>
<reference evidence="4 5" key="1">
    <citation type="submission" date="2018-06" db="EMBL/GenBank/DDBJ databases">
        <title>Comparative analysis of microorganisms from saline springs in Andes Mountain Range, Colombia.</title>
        <authorList>
            <person name="Rubin E."/>
        </authorList>
    </citation>
    <scope>NUCLEOTIDE SEQUENCE [LARGE SCALE GENOMIC DNA]</scope>
    <source>
        <strain evidence="4 5">USBA-857</strain>
    </source>
</reference>
<protein>
    <submittedName>
        <fullName evidence="4">Diguanylate cyclase (GGDEF)-like protein</fullName>
    </submittedName>
</protein>
<dbReference type="Gene3D" id="3.30.70.270">
    <property type="match status" value="1"/>
</dbReference>
<keyword evidence="1" id="KW-0812">Transmembrane</keyword>
<dbReference type="EMBL" id="QLSX01000006">
    <property type="protein sequence ID" value="RAR60958.1"/>
    <property type="molecule type" value="Genomic_DNA"/>
</dbReference>
<keyword evidence="1" id="KW-1133">Transmembrane helix</keyword>
<dbReference type="PROSITE" id="PS50887">
    <property type="entry name" value="GGDEF"/>
    <property type="match status" value="1"/>
</dbReference>
<evidence type="ECO:0000313" key="4">
    <source>
        <dbReference type="EMBL" id="RAR60958.1"/>
    </source>
</evidence>
<feature type="domain" description="GGDEF" evidence="3">
    <location>
        <begin position="163"/>
        <end position="295"/>
    </location>
</feature>
<keyword evidence="1" id="KW-0472">Membrane</keyword>
<name>A0A328XWW5_9GAMM</name>
<evidence type="ECO:0000259" key="3">
    <source>
        <dbReference type="PROSITE" id="PS50887"/>
    </source>
</evidence>
<dbReference type="Pfam" id="PF00990">
    <property type="entry name" value="GGDEF"/>
    <property type="match status" value="1"/>
</dbReference>
<dbReference type="InterPro" id="IPR001633">
    <property type="entry name" value="EAL_dom"/>
</dbReference>
<dbReference type="GO" id="GO:0071111">
    <property type="term" value="F:cyclic-guanylate-specific phosphodiesterase activity"/>
    <property type="evidence" value="ECO:0007669"/>
    <property type="project" value="InterPro"/>
</dbReference>
<dbReference type="OrthoDB" id="9804951at2"/>
<evidence type="ECO:0000256" key="1">
    <source>
        <dbReference type="SAM" id="Phobius"/>
    </source>
</evidence>
<accession>A0A328XWW5</accession>
<dbReference type="Gene3D" id="3.20.20.450">
    <property type="entry name" value="EAL domain"/>
    <property type="match status" value="1"/>
</dbReference>
<dbReference type="Proteomes" id="UP000249700">
    <property type="component" value="Unassembled WGS sequence"/>
</dbReference>
<dbReference type="NCBIfam" id="TIGR00254">
    <property type="entry name" value="GGDEF"/>
    <property type="match status" value="1"/>
</dbReference>
<dbReference type="CDD" id="cd01949">
    <property type="entry name" value="GGDEF"/>
    <property type="match status" value="1"/>
</dbReference>
<dbReference type="PROSITE" id="PS50883">
    <property type="entry name" value="EAL"/>
    <property type="match status" value="1"/>
</dbReference>
<dbReference type="PANTHER" id="PTHR33121:SF79">
    <property type="entry name" value="CYCLIC DI-GMP PHOSPHODIESTERASE PDED-RELATED"/>
    <property type="match status" value="1"/>
</dbReference>
<dbReference type="SUPFAM" id="SSF55073">
    <property type="entry name" value="Nucleotide cyclase"/>
    <property type="match status" value="1"/>
</dbReference>
<sequence length="557" mass="61371">MRSFDVLTTTEWRDRGDMLPAIHHLKRCVSLALLLLMGTWIVYATGGTAYAYPYLMLAPVLIGAFWYALVGGLCVAFAAGILMAFMPQDAALSIEQSTSNYLVRIAQYLLLGGVSGWLFLLRRRSASRHRTMARTDPLSGLANQVALNEDLGRHLDLPATRGATTGLMLVRITDITDVIDAMGLDAADELVLSLSERLKGAVCGKPFAYRINHDELALILHDIDLHDIERIATRLLDVGEESYLIQQVPVRMQLAIGSSLRQGDTVKQEDLVREARIALFTAIQEGSDHKHFSPGFERHSLDSLQLIARVRCALQEKEFSLHYQPKICLVNGHVCGSEGLIRWPQADGSLVPPGQFMPKVENTSLINPVTHFVAREAASFACRHAGWGAISINLSVHNLYDDELIDLLIELVEQVDLTAEWLEVEITETALIGDLAAARRAIQRIRDAGIGVSIDDFGTGFASFEYLQHLPITGLKIDRTFVAQLEVNARARKLMACMIEMGHALDLTVTAEGVETQGQADILRELGCDQAQGFFYTGALPASDYLAWCQAHANTLP</sequence>
<proteinExistence type="predicted"/>
<dbReference type="CDD" id="cd01948">
    <property type="entry name" value="EAL"/>
    <property type="match status" value="1"/>
</dbReference>
<dbReference type="InterPro" id="IPR000160">
    <property type="entry name" value="GGDEF_dom"/>
</dbReference>
<dbReference type="PANTHER" id="PTHR33121">
    <property type="entry name" value="CYCLIC DI-GMP PHOSPHODIESTERASE PDEF"/>
    <property type="match status" value="1"/>
</dbReference>
<dbReference type="AlphaFoldDB" id="A0A328XWW5"/>
<dbReference type="SMART" id="SM00052">
    <property type="entry name" value="EAL"/>
    <property type="match status" value="1"/>
</dbReference>
<evidence type="ECO:0000259" key="2">
    <source>
        <dbReference type="PROSITE" id="PS50883"/>
    </source>
</evidence>
<feature type="domain" description="EAL" evidence="2">
    <location>
        <begin position="303"/>
        <end position="553"/>
    </location>
</feature>
<gene>
    <name evidence="4" type="ORF">BCL93_106164</name>
</gene>
<comment type="caution">
    <text evidence="4">The sequence shown here is derived from an EMBL/GenBank/DDBJ whole genome shotgun (WGS) entry which is preliminary data.</text>
</comment>